<accession>J3NBF6</accession>
<dbReference type="Gramene" id="OB12G13140.1">
    <property type="protein sequence ID" value="OB12G13140.1"/>
    <property type="gene ID" value="OB12G13140"/>
</dbReference>
<reference evidence="1" key="2">
    <citation type="submission" date="2013-04" db="UniProtKB">
        <authorList>
            <consortium name="EnsemblPlants"/>
        </authorList>
    </citation>
    <scope>IDENTIFICATION</scope>
</reference>
<evidence type="ECO:0000313" key="2">
    <source>
        <dbReference type="Proteomes" id="UP000006038"/>
    </source>
</evidence>
<protein>
    <submittedName>
        <fullName evidence="1">Uncharacterized protein</fullName>
    </submittedName>
</protein>
<sequence length="76" mass="8687">MVLKILSVHLKIPWTNSARCIRNTGMPSLSQNSEYMCTNLILPAGKKIHNRYSFTQILTLLDKRAVSMRSILLEQV</sequence>
<dbReference type="Proteomes" id="UP000006038">
    <property type="component" value="Chromosome 12"/>
</dbReference>
<dbReference type="HOGENOM" id="CLU_2658450_0_0_1"/>
<dbReference type="EnsemblPlants" id="OB12G13140.1">
    <property type="protein sequence ID" value="OB12G13140.1"/>
    <property type="gene ID" value="OB12G13140"/>
</dbReference>
<organism evidence="1">
    <name type="scientific">Oryza brachyantha</name>
    <name type="common">malo sina</name>
    <dbReference type="NCBI Taxonomy" id="4533"/>
    <lineage>
        <taxon>Eukaryota</taxon>
        <taxon>Viridiplantae</taxon>
        <taxon>Streptophyta</taxon>
        <taxon>Embryophyta</taxon>
        <taxon>Tracheophyta</taxon>
        <taxon>Spermatophyta</taxon>
        <taxon>Magnoliopsida</taxon>
        <taxon>Liliopsida</taxon>
        <taxon>Poales</taxon>
        <taxon>Poaceae</taxon>
        <taxon>BOP clade</taxon>
        <taxon>Oryzoideae</taxon>
        <taxon>Oryzeae</taxon>
        <taxon>Oryzinae</taxon>
        <taxon>Oryza</taxon>
    </lineage>
</organism>
<evidence type="ECO:0000313" key="1">
    <source>
        <dbReference type="EnsemblPlants" id="OB12G13140.1"/>
    </source>
</evidence>
<proteinExistence type="predicted"/>
<dbReference type="AlphaFoldDB" id="J3NBF6"/>
<reference evidence="1" key="1">
    <citation type="journal article" date="2013" name="Nat. Commun.">
        <title>Whole-genome sequencing of Oryza brachyantha reveals mechanisms underlying Oryza genome evolution.</title>
        <authorList>
            <person name="Chen J."/>
            <person name="Huang Q."/>
            <person name="Gao D."/>
            <person name="Wang J."/>
            <person name="Lang Y."/>
            <person name="Liu T."/>
            <person name="Li B."/>
            <person name="Bai Z."/>
            <person name="Luis Goicoechea J."/>
            <person name="Liang C."/>
            <person name="Chen C."/>
            <person name="Zhang W."/>
            <person name="Sun S."/>
            <person name="Liao Y."/>
            <person name="Zhang X."/>
            <person name="Yang L."/>
            <person name="Song C."/>
            <person name="Wang M."/>
            <person name="Shi J."/>
            <person name="Liu G."/>
            <person name="Liu J."/>
            <person name="Zhou H."/>
            <person name="Zhou W."/>
            <person name="Yu Q."/>
            <person name="An N."/>
            <person name="Chen Y."/>
            <person name="Cai Q."/>
            <person name="Wang B."/>
            <person name="Liu B."/>
            <person name="Min J."/>
            <person name="Huang Y."/>
            <person name="Wu H."/>
            <person name="Li Z."/>
            <person name="Zhang Y."/>
            <person name="Yin Y."/>
            <person name="Song W."/>
            <person name="Jiang J."/>
            <person name="Jackson S.A."/>
            <person name="Wing R.A."/>
            <person name="Wang J."/>
            <person name="Chen M."/>
        </authorList>
    </citation>
    <scope>NUCLEOTIDE SEQUENCE [LARGE SCALE GENOMIC DNA]</scope>
    <source>
        <strain evidence="1">cv. IRGC 101232</strain>
    </source>
</reference>
<keyword evidence="2" id="KW-1185">Reference proteome</keyword>
<name>J3NBF6_ORYBR</name>